<organism evidence="2 3">
    <name type="scientific">Vibrio rumoiensis 1S-45</name>
    <dbReference type="NCBI Taxonomy" id="1188252"/>
    <lineage>
        <taxon>Bacteria</taxon>
        <taxon>Pseudomonadati</taxon>
        <taxon>Pseudomonadota</taxon>
        <taxon>Gammaproteobacteria</taxon>
        <taxon>Vibrionales</taxon>
        <taxon>Vibrionaceae</taxon>
        <taxon>Vibrio</taxon>
    </lineage>
</organism>
<dbReference type="AlphaFoldDB" id="A0A1E5E6U6"/>
<accession>A0A1E5E6U6</accession>
<sequence>MNKNTQHSLFPRRTLLSLLVAASFTVSADDRVDTDEREELESTSTNIQVDAHGQQDNSRIYLKEGAIWAARDITRFDPVLNVDVADEAEVQDDALLDSVRFTVATNFSYYVNNWQLEIYQSEDNHLTKPLAIVKGDKLSNSTDIEWNGKTDSNYVFVSGRQLIYRLKAWDKDGNMDVTNIGAIDLVRPNKQVDIDKNESEDRTYGRAKLMRHNIPTYAGIAKFMGTGLYDVDSVTIGEDEFDVENGELYAEQFLPADAYLFPATVKFEDGTERKYSLYVRIPDTYWSQTGMADMYVGRNFVKGNTDALSVDEQYQGDVYNRGRLAYFGQGKFGDKLRITAQVDTKDSAIKDMFDHPFASDSDSIFDLVEGDDEMYYGTYGDGANITKVANTQGKVYLDVQYDKSQLLWGNYNTGITGTENSDYNRSLYGLKGDYRTRSTTSYGEDRLNIVGFAAEAGTLYSHDEFLGTGGSLYFLRHGEVSPGSDKVSIKVIDTTSNLTKQEITLESGRDYEIDEYQGRIILKRPLTDIVASNASEVIENSPGGSLENYLSVDYEYIPQGSEAIGDGSYGLRTKGWLNDYVGVGATYVKENRDNQDYDVTSGDITLRATEGTYLKAEFSTSDGQQANSNFVSVDGGLTFTEISSADERRQGDSLQIKGSASLYDIAPSMFGAVGNDISAWYSTKDAGYSSATQFDDLEQENYGSKLSLQFNDWLSFATRFSSSEESETDGTLVTDTDEIDVETEVMVTEHIAVTLAGKQISELNNSDSGDQGDGTLVGGKVEYIVDEDTNVYVKGQKTVKAENGYDDNDSVSVGAEVLLFEDLTVGGEYTTGDRGDAALASVNYDISSDYNTYLTYEMDDYEDQNTFTVGQKVNITSSVDFYQENQFVDENNGKGQIDSFGFDFDMTDDIEAGISYQQGDIDYRDEPSVERKAASVYSKFDFDKFYLSNKVEYRVDVSDTRVVQWVTTNRYNQNLSEEYTLYGKFNYSISTDQTIDETVERFIESGLGMAYRPIYNDDLNLLARYTYLVDYDATDRDVDYNDEESHIVETEAIYAWNAHIDIGAKFAYKHKHENYERESGSDFLVKNKIYLTGLSASYKVMKDWDVTGEYHWKVDSYYDQVEQGTVLSLNKHLGDNFKIGVGYNFSKFTDDLVYEDDYDAKGFFVNVIGKL</sequence>
<feature type="chain" id="PRO_5009174800" evidence="1">
    <location>
        <begin position="29"/>
        <end position="1171"/>
    </location>
</feature>
<reference evidence="2 3" key="1">
    <citation type="journal article" date="2012" name="Science">
        <title>Ecological populations of bacteria act as socially cohesive units of antibiotic production and resistance.</title>
        <authorList>
            <person name="Cordero O.X."/>
            <person name="Wildschutte H."/>
            <person name="Kirkup B."/>
            <person name="Proehl S."/>
            <person name="Ngo L."/>
            <person name="Hussain F."/>
            <person name="Le Roux F."/>
            <person name="Mincer T."/>
            <person name="Polz M.F."/>
        </authorList>
    </citation>
    <scope>NUCLEOTIDE SEQUENCE [LARGE SCALE GENOMIC DNA]</scope>
    <source>
        <strain evidence="2 3">1S-45</strain>
    </source>
</reference>
<proteinExistence type="predicted"/>
<protein>
    <submittedName>
        <fullName evidence="2">Uncharacterized protein</fullName>
    </submittedName>
</protein>
<evidence type="ECO:0000313" key="3">
    <source>
        <dbReference type="Proteomes" id="UP000094070"/>
    </source>
</evidence>
<comment type="caution">
    <text evidence="2">The sequence shown here is derived from an EMBL/GenBank/DDBJ whole genome shotgun (WGS) entry which is preliminary data.</text>
</comment>
<gene>
    <name evidence="2" type="ORF">A1QC_00040</name>
</gene>
<name>A0A1E5E6U6_9VIBR</name>
<dbReference type="EMBL" id="AJYK02000001">
    <property type="protein sequence ID" value="OEF30233.1"/>
    <property type="molecule type" value="Genomic_DNA"/>
</dbReference>
<evidence type="ECO:0000313" key="2">
    <source>
        <dbReference type="EMBL" id="OEF30233.1"/>
    </source>
</evidence>
<keyword evidence="1" id="KW-0732">Signal</keyword>
<evidence type="ECO:0000256" key="1">
    <source>
        <dbReference type="SAM" id="SignalP"/>
    </source>
</evidence>
<dbReference type="eggNOG" id="COG3203">
    <property type="taxonomic scope" value="Bacteria"/>
</dbReference>
<feature type="signal peptide" evidence="1">
    <location>
        <begin position="1"/>
        <end position="28"/>
    </location>
</feature>
<dbReference type="STRING" id="1188252.A1QC_00040"/>
<keyword evidence="3" id="KW-1185">Reference proteome</keyword>
<dbReference type="OrthoDB" id="28717at2"/>
<dbReference type="Proteomes" id="UP000094070">
    <property type="component" value="Unassembled WGS sequence"/>
</dbReference>